<dbReference type="InterPro" id="IPR011043">
    <property type="entry name" value="Gal_Oxase/kelch_b-propeller"/>
</dbReference>
<evidence type="ECO:0000313" key="2">
    <source>
        <dbReference type="EMBL" id="MBF9224332.1"/>
    </source>
</evidence>
<evidence type="ECO:0000313" key="3">
    <source>
        <dbReference type="Proteomes" id="UP000618931"/>
    </source>
</evidence>
<organism evidence="2 3">
    <name type="scientific">Hymenobacter ruricola</name>
    <dbReference type="NCBI Taxonomy" id="2791023"/>
    <lineage>
        <taxon>Bacteria</taxon>
        <taxon>Pseudomonadati</taxon>
        <taxon>Bacteroidota</taxon>
        <taxon>Cytophagia</taxon>
        <taxon>Cytophagales</taxon>
        <taxon>Hymenobacteraceae</taxon>
        <taxon>Hymenobacter</taxon>
    </lineage>
</organism>
<feature type="signal peptide" evidence="1">
    <location>
        <begin position="1"/>
        <end position="29"/>
    </location>
</feature>
<evidence type="ECO:0000256" key="1">
    <source>
        <dbReference type="SAM" id="SignalP"/>
    </source>
</evidence>
<dbReference type="EMBL" id="JADQDM010000028">
    <property type="protein sequence ID" value="MBF9224332.1"/>
    <property type="molecule type" value="Genomic_DNA"/>
</dbReference>
<evidence type="ECO:0008006" key="4">
    <source>
        <dbReference type="Google" id="ProtNLM"/>
    </source>
</evidence>
<keyword evidence="3" id="KW-1185">Reference proteome</keyword>
<dbReference type="SUPFAM" id="SSF50939">
    <property type="entry name" value="Sialidases"/>
    <property type="match status" value="1"/>
</dbReference>
<gene>
    <name evidence="2" type="ORF">I2H31_24735</name>
</gene>
<dbReference type="RefSeq" id="WP_196295751.1">
    <property type="nucleotide sequence ID" value="NZ_JADQDM010000028.1"/>
</dbReference>
<proteinExistence type="predicted"/>
<dbReference type="SUPFAM" id="SSF50965">
    <property type="entry name" value="Galactose oxidase, central domain"/>
    <property type="match status" value="1"/>
</dbReference>
<sequence length="350" mass="37558">MLRLPIRTLSRNAWLTLLLLASSAAAALAQPGWLPGFHQLGLTGSVTATLRQPNGDLIVGGDFTNVGGQPNADFVVRWDGRHWQALGEGPGAFTTVTALCALPAGGLEAAGIVEDKGTSQSIVTRWDGHHWQPLGSGWPQSQVNALTIAPNGDLLAGFPFGSGSPCEVLRWDGQHWLPLAPTPATNTAPATRQVSIWNLVVTATGELVARGYFPYETHEIQTAARWTGTAWQPLGPANVHRSAVALALTPRGEVLAGGQLFDAHGNNSDYVARWDGRAWQELGPGLKGRVETLEVTPTGEIQATTTTYSNDILTRPTLLEQWNGTSWQVVDWRAYHAANPSLSSRQYWGG</sequence>
<protein>
    <recommendedName>
        <fullName evidence="4">Exo-alpha-sialidase</fullName>
    </recommendedName>
</protein>
<comment type="caution">
    <text evidence="2">The sequence shown here is derived from an EMBL/GenBank/DDBJ whole genome shotgun (WGS) entry which is preliminary data.</text>
</comment>
<dbReference type="Proteomes" id="UP000618931">
    <property type="component" value="Unassembled WGS sequence"/>
</dbReference>
<feature type="chain" id="PRO_5046466279" description="Exo-alpha-sialidase" evidence="1">
    <location>
        <begin position="30"/>
        <end position="350"/>
    </location>
</feature>
<dbReference type="InterPro" id="IPR036278">
    <property type="entry name" value="Sialidase_sf"/>
</dbReference>
<keyword evidence="1" id="KW-0732">Signal</keyword>
<reference evidence="2 3" key="1">
    <citation type="submission" date="2020-11" db="EMBL/GenBank/DDBJ databases">
        <authorList>
            <person name="Kim M.K."/>
        </authorList>
    </citation>
    <scope>NUCLEOTIDE SEQUENCE [LARGE SCALE GENOMIC DNA]</scope>
    <source>
        <strain evidence="2 3">BT662</strain>
    </source>
</reference>
<accession>A0ABS0IBM6</accession>
<name>A0ABS0IBM6_9BACT</name>